<accession>A0A4D4J7Z9</accession>
<dbReference type="PANTHER" id="PTHR43563:SF1">
    <property type="entry name" value="AMINE OXIDASE [FLAVIN-CONTAINING] B"/>
    <property type="match status" value="1"/>
</dbReference>
<evidence type="ECO:0000256" key="1">
    <source>
        <dbReference type="ARBA" id="ARBA00001974"/>
    </source>
</evidence>
<dbReference type="PROSITE" id="PS51318">
    <property type="entry name" value="TAT"/>
    <property type="match status" value="1"/>
</dbReference>
<dbReference type="InterPro" id="IPR036188">
    <property type="entry name" value="FAD/NAD-bd_sf"/>
</dbReference>
<dbReference type="InterPro" id="IPR001613">
    <property type="entry name" value="Flavin_amine_oxidase"/>
</dbReference>
<feature type="domain" description="Amine oxidase" evidence="5">
    <location>
        <begin position="52"/>
        <end position="490"/>
    </location>
</feature>
<dbReference type="InterPro" id="IPR050703">
    <property type="entry name" value="Flavin_MAO"/>
</dbReference>
<name>A0A4D4J7Z9_9PSEU</name>
<feature type="binding site" evidence="4">
    <location>
        <begin position="72"/>
        <end position="73"/>
    </location>
    <ligand>
        <name>FAD</name>
        <dbReference type="ChEBI" id="CHEBI:57692"/>
    </ligand>
</feature>
<dbReference type="PANTHER" id="PTHR43563">
    <property type="entry name" value="AMINE OXIDASE"/>
    <property type="match status" value="1"/>
</dbReference>
<dbReference type="GO" id="GO:0016491">
    <property type="term" value="F:oxidoreductase activity"/>
    <property type="evidence" value="ECO:0007669"/>
    <property type="project" value="UniProtKB-KW"/>
</dbReference>
<evidence type="ECO:0000259" key="5">
    <source>
        <dbReference type="Pfam" id="PF01593"/>
    </source>
</evidence>
<dbReference type="RefSeq" id="WP_137813233.1">
    <property type="nucleotide sequence ID" value="NZ_BJFL01000006.1"/>
</dbReference>
<dbReference type="Gene3D" id="3.50.50.60">
    <property type="entry name" value="FAD/NAD(P)-binding domain"/>
    <property type="match status" value="1"/>
</dbReference>
<dbReference type="Pfam" id="PF01593">
    <property type="entry name" value="Amino_oxidase"/>
    <property type="match status" value="1"/>
</dbReference>
<evidence type="ECO:0000313" key="7">
    <source>
        <dbReference type="Proteomes" id="UP000298860"/>
    </source>
</evidence>
<dbReference type="Gene3D" id="1.10.405.10">
    <property type="entry name" value="Guanine Nucleotide Dissociation Inhibitor, domain 1"/>
    <property type="match status" value="1"/>
</dbReference>
<feature type="binding site" evidence="4">
    <location>
        <position position="466"/>
    </location>
    <ligand>
        <name>FAD</name>
        <dbReference type="ChEBI" id="CHEBI:57692"/>
    </ligand>
</feature>
<dbReference type="SUPFAM" id="SSF54373">
    <property type="entry name" value="FAD-linked reductases, C-terminal domain"/>
    <property type="match status" value="1"/>
</dbReference>
<comment type="similarity">
    <text evidence="2">Belongs to the flavin monoamine oxidase family.</text>
</comment>
<dbReference type="InterPro" id="IPR002937">
    <property type="entry name" value="Amino_oxidase"/>
</dbReference>
<evidence type="ECO:0000313" key="6">
    <source>
        <dbReference type="EMBL" id="GDY30087.1"/>
    </source>
</evidence>
<protein>
    <submittedName>
        <fullName evidence="6">Monoamine oxidase</fullName>
    </submittedName>
</protein>
<comment type="caution">
    <text evidence="6">The sequence shown here is derived from an EMBL/GenBank/DDBJ whole genome shotgun (WGS) entry which is preliminary data.</text>
</comment>
<dbReference type="Proteomes" id="UP000298860">
    <property type="component" value="Unassembled WGS sequence"/>
</dbReference>
<dbReference type="PRINTS" id="PR00757">
    <property type="entry name" value="AMINEOXDASEF"/>
</dbReference>
<dbReference type="SUPFAM" id="SSF51905">
    <property type="entry name" value="FAD/NAD(P)-binding domain"/>
    <property type="match status" value="1"/>
</dbReference>
<proteinExistence type="inferred from homology"/>
<dbReference type="InterPro" id="IPR006311">
    <property type="entry name" value="TAT_signal"/>
</dbReference>
<organism evidence="6 7">
    <name type="scientific">Gandjariella thermophila</name>
    <dbReference type="NCBI Taxonomy" id="1931992"/>
    <lineage>
        <taxon>Bacteria</taxon>
        <taxon>Bacillati</taxon>
        <taxon>Actinomycetota</taxon>
        <taxon>Actinomycetes</taxon>
        <taxon>Pseudonocardiales</taxon>
        <taxon>Pseudonocardiaceae</taxon>
        <taxon>Gandjariella</taxon>
    </lineage>
</organism>
<evidence type="ECO:0000256" key="3">
    <source>
        <dbReference type="ARBA" id="ARBA00023002"/>
    </source>
</evidence>
<dbReference type="OrthoDB" id="337830at2"/>
<keyword evidence="7" id="KW-1185">Reference proteome</keyword>
<feature type="binding site" evidence="4">
    <location>
        <position position="53"/>
    </location>
    <ligand>
        <name>FAD</name>
        <dbReference type="ChEBI" id="CHEBI:57692"/>
    </ligand>
</feature>
<evidence type="ECO:0000256" key="2">
    <source>
        <dbReference type="ARBA" id="ARBA00005995"/>
    </source>
</evidence>
<feature type="binding site" evidence="4">
    <location>
        <position position="278"/>
    </location>
    <ligand>
        <name>FAD</name>
        <dbReference type="ChEBI" id="CHEBI:57692"/>
    </ligand>
</feature>
<gene>
    <name evidence="6" type="ORF">GTS_17200</name>
</gene>
<comment type="cofactor">
    <cofactor evidence="1">
        <name>FAD</name>
        <dbReference type="ChEBI" id="CHEBI:57692"/>
    </cofactor>
</comment>
<keyword evidence="3" id="KW-0560">Oxidoreductase</keyword>
<dbReference type="EMBL" id="BJFL01000006">
    <property type="protein sequence ID" value="GDY30087.1"/>
    <property type="molecule type" value="Genomic_DNA"/>
</dbReference>
<reference evidence="7" key="1">
    <citation type="submission" date="2019-04" db="EMBL/GenBank/DDBJ databases">
        <title>Draft genome sequence of Pseudonocardiaceae bacterium SL3-2-4.</title>
        <authorList>
            <person name="Ningsih F."/>
            <person name="Yokota A."/>
            <person name="Sakai Y."/>
            <person name="Nanatani K."/>
            <person name="Yabe S."/>
            <person name="Oetari A."/>
            <person name="Sjamsuridzal W."/>
        </authorList>
    </citation>
    <scope>NUCLEOTIDE SEQUENCE [LARGE SCALE GENOMIC DNA]</scope>
    <source>
        <strain evidence="7">SL3-2-4</strain>
    </source>
</reference>
<dbReference type="AlphaFoldDB" id="A0A4D4J7Z9"/>
<feature type="binding site" evidence="4">
    <location>
        <position position="383"/>
    </location>
    <ligand>
        <name>substrate</name>
    </ligand>
</feature>
<sequence>MGRLDFSRRNLLGGIAAAGALAATGGLTGTASASTTGRLPSTVDVVVVGGGISGLVAARRIAAAGPSVLVLEARDRVGGRTLNHTLANGSVVESGGAFVGPTQDRVLALLAELRIQTFKEYAQGDNVYVANGLPPQRYTGTIPPDPTILPDAAVLQTRIDQMSQQVPVDAPWTAANAADWDATSLHDWIKSTTVNPNTAKLIESYLQPLLGADARDVSLLFFLWYIATEGDERNPGTFERSAGTSDGAQDSRIVGGSQLISIRMAQQLGDAVALNAPVRKISQNGSTVTVTSDRGVVTASKVIVAVPPPLVVGIDWDPLLPPKRLQLLERMPMGALMKVDAVYDTPFWRAAGLSGMAVSDTAPVRVCFDNCPPDASVGVLMAFIGGATWADWGNRPLAERRAGVLRQFAQFFGPQALNAIDYVEHDWTHERWSLGGPVAGMGTGTMLRYGSTIRQPFGLVHWAGTETSTYWSGYMDGAVRAGERAAAEVLG</sequence>
<evidence type="ECO:0000256" key="4">
    <source>
        <dbReference type="PIRSR" id="PIRSR601613-1"/>
    </source>
</evidence>
<dbReference type="Gene3D" id="3.90.660.10">
    <property type="match status" value="1"/>
</dbReference>